<accession>A0A0K0GMW2</accession>
<dbReference type="Pfam" id="PF07484">
    <property type="entry name" value="Collar"/>
    <property type="match status" value="1"/>
</dbReference>
<evidence type="ECO:0000313" key="3">
    <source>
        <dbReference type="EMBL" id="ACD60031.1"/>
    </source>
</evidence>
<feature type="region of interest" description="Disordered" evidence="1">
    <location>
        <begin position="374"/>
        <end position="443"/>
    </location>
</feature>
<name>A0A0K0GMW2_XANOP</name>
<dbReference type="InterPro" id="IPR011083">
    <property type="entry name" value="Phage_tail_collar_dom"/>
</dbReference>
<dbReference type="EMBL" id="CP000967">
    <property type="protein sequence ID" value="ACD60031.1"/>
    <property type="molecule type" value="Genomic_DNA"/>
</dbReference>
<sequence>MPGLKIKITTAGRQALVNAERTGTRGVTIAAVGLTSAAFVAQAGLTALPSEIKRLTTIGGLVTAKDTIHVSVRDESSAAYSCYGFGLYLADGTLFGAYGQSELLVEKSGAASVLLALDVVFADVDTAQIIFGDINFTDPAATINVPGVVRLATDGQAIAGMDKARALSPSNLLAALDQRLGERGPTEYIKDLLSRSTAAAARSALGIRTAALSDAGHGNGLDADMLDGRQGDWYRDFGNMLNVPQSFLLPGQIVVMASLYPPNGLLVCDGAEISRAKYAALFAAIGTVYGAGDGSTTFNVPKIKEGTVITHTSAATAVGSYDPGQVISHTHGASAAAVGDHAHYTAINAAGNHAHGASAGAAGDHAHYAWTDAQGHHAHGGSTSASGDHQHPGVIPSASINGYGVYRERDNDAAPSDGWTGAGGNHAHSFGTDGAGSHGHNISMNGVGNHTHGIGIAEGGNHVHDVDHRGAGAHAHTITVNAAGGIDNLPAGLRMTYCIAY</sequence>
<protein>
    <submittedName>
        <fullName evidence="3">Phage-related protein</fullName>
    </submittedName>
</protein>
<reference evidence="3 4" key="1">
    <citation type="journal article" date="2008" name="BMC Genomics">
        <title>Genome sequence and rapid evolution of the rice pathogen Xanthomonas oryzae pv. oryzae PXO99A.</title>
        <authorList>
            <person name="Salzberg S.L."/>
            <person name="Sommer D.D."/>
            <person name="Schatz M.C."/>
            <person name="Phillippy A.M."/>
            <person name="Rabinowicz P.D."/>
            <person name="Tsuge S."/>
            <person name="Furutani A."/>
            <person name="Ochiai H."/>
            <person name="Delcher A.L."/>
            <person name="Kelley D."/>
            <person name="Madupu R."/>
            <person name="Puiu D."/>
            <person name="Radune D."/>
            <person name="Shumway M."/>
            <person name="Trapnell C."/>
            <person name="Aparna G."/>
            <person name="Jha G."/>
            <person name="Pandey A."/>
            <person name="Patil P.B."/>
            <person name="Ishihara H."/>
            <person name="Meyer D.F."/>
            <person name="Szurek B."/>
            <person name="Verdier V."/>
            <person name="Koebnik R."/>
            <person name="Dow J.M."/>
            <person name="Ryan R.P."/>
            <person name="Hirata H."/>
            <person name="Tsuyumu S."/>
            <person name="Won Lee S."/>
            <person name="Seo Y.S."/>
            <person name="Sriariyanum M."/>
            <person name="Ronald P.C."/>
            <person name="Sonti R.V."/>
            <person name="Van Sluys M.A."/>
            <person name="Leach J.E."/>
            <person name="White F.F."/>
            <person name="Bogdanove A.J."/>
        </authorList>
    </citation>
    <scope>NUCLEOTIDE SEQUENCE [LARGE SCALE GENOMIC DNA]</scope>
    <source>
        <strain evidence="3 4">PXO99A</strain>
    </source>
</reference>
<dbReference type="HOGENOM" id="CLU_507789_0_0_6"/>
<gene>
    <name evidence="3" type="ordered locus">PXO_01348</name>
</gene>
<evidence type="ECO:0000256" key="1">
    <source>
        <dbReference type="SAM" id="MobiDB-lite"/>
    </source>
</evidence>
<dbReference type="AlphaFoldDB" id="A0A0K0GMW2"/>
<dbReference type="RefSeq" id="WP_012445495.1">
    <property type="nucleotide sequence ID" value="NC_010717.2"/>
</dbReference>
<dbReference type="eggNOG" id="COG4675">
    <property type="taxonomic scope" value="Bacteria"/>
</dbReference>
<organism evidence="3 4">
    <name type="scientific">Xanthomonas oryzae pv. oryzae (strain PXO99A)</name>
    <dbReference type="NCBI Taxonomy" id="360094"/>
    <lineage>
        <taxon>Bacteria</taxon>
        <taxon>Pseudomonadati</taxon>
        <taxon>Pseudomonadota</taxon>
        <taxon>Gammaproteobacteria</taxon>
        <taxon>Lysobacterales</taxon>
        <taxon>Lysobacteraceae</taxon>
        <taxon>Xanthomonas</taxon>
    </lineage>
</organism>
<dbReference type="Proteomes" id="UP000001740">
    <property type="component" value="Chromosome"/>
</dbReference>
<dbReference type="Gene3D" id="3.90.1340.10">
    <property type="entry name" value="Phage tail collar domain"/>
    <property type="match status" value="1"/>
</dbReference>
<dbReference type="KEGG" id="xop:PXO_01348"/>
<feature type="domain" description="Phage tail collar" evidence="2">
    <location>
        <begin position="251"/>
        <end position="303"/>
    </location>
</feature>
<evidence type="ECO:0000313" key="4">
    <source>
        <dbReference type="Proteomes" id="UP000001740"/>
    </source>
</evidence>
<proteinExistence type="predicted"/>
<evidence type="ECO:0000259" key="2">
    <source>
        <dbReference type="Pfam" id="PF07484"/>
    </source>
</evidence>
<dbReference type="SUPFAM" id="SSF88874">
    <property type="entry name" value="Receptor-binding domain of short tail fibre protein gp12"/>
    <property type="match status" value="1"/>
</dbReference>
<dbReference type="InterPro" id="IPR037053">
    <property type="entry name" value="Phage_tail_collar_dom_sf"/>
</dbReference>